<dbReference type="InterPro" id="IPR011029">
    <property type="entry name" value="DEATH-like_dom_sf"/>
</dbReference>
<feature type="domain" description="FIIND" evidence="6">
    <location>
        <begin position="74"/>
        <end position="348"/>
    </location>
</feature>
<evidence type="ECO:0000256" key="4">
    <source>
        <dbReference type="ARBA" id="ARBA00022859"/>
    </source>
</evidence>
<evidence type="ECO:0000256" key="5">
    <source>
        <dbReference type="SAM" id="MobiDB-lite"/>
    </source>
</evidence>
<comment type="caution">
    <text evidence="7">The sequence shown here is derived from an EMBL/GenBank/DDBJ whole genome shotgun (WGS) entry which is preliminary data.</text>
</comment>
<comment type="subcellular location">
    <subcellularLocation>
        <location evidence="1">Cytoplasm</location>
        <location evidence="1">Cytosol</location>
    </subcellularLocation>
</comment>
<keyword evidence="4" id="KW-0391">Immunity</keyword>
<gene>
    <name evidence="7" type="ORF">DNTS_009801</name>
</gene>
<evidence type="ECO:0000256" key="1">
    <source>
        <dbReference type="ARBA" id="ARBA00004514"/>
    </source>
</evidence>
<keyword evidence="2" id="KW-0963">Cytoplasm</keyword>
<organism evidence="7 8">
    <name type="scientific">Danionella cerebrum</name>
    <dbReference type="NCBI Taxonomy" id="2873325"/>
    <lineage>
        <taxon>Eukaryota</taxon>
        <taxon>Metazoa</taxon>
        <taxon>Chordata</taxon>
        <taxon>Craniata</taxon>
        <taxon>Vertebrata</taxon>
        <taxon>Euteleostomi</taxon>
        <taxon>Actinopterygii</taxon>
        <taxon>Neopterygii</taxon>
        <taxon>Teleostei</taxon>
        <taxon>Ostariophysi</taxon>
        <taxon>Cypriniformes</taxon>
        <taxon>Danionidae</taxon>
        <taxon>Danioninae</taxon>
        <taxon>Danionella</taxon>
    </lineage>
</organism>
<dbReference type="Pfam" id="PF13553">
    <property type="entry name" value="FIIND"/>
    <property type="match status" value="1"/>
</dbReference>
<feature type="region of interest" description="Disordered" evidence="5">
    <location>
        <begin position="1"/>
        <end position="59"/>
    </location>
</feature>
<dbReference type="Proteomes" id="UP000316079">
    <property type="component" value="Unassembled WGS sequence"/>
</dbReference>
<sequence length="478" mass="54020">MVAHMAELLETAPLSDGNGEVSSSDLKDTTSAEESSEEDDAREEEEKESDSETRSSAERQAEEQLVFCCEKCKALKNSTFERVTPRELSKERLLLNLEAEGVYECSHTGLVFEVSQKVKISYCVLSWKKFSSFLSGSWKFAGPIFDVNCDPSILKAIQFPHSLCLADQENQVSFSVLHVKGSQGAIETCSEHSLTHVRWCVSSLSPVGPVVKTSKSAEHHGLIQIFRELTPQNSFSFRVYLAGNNCSDIKDIRRAIKSVNNCKNNKKYIRVDKPPTCMLEENKKYQLISEPELLFSAEIVAVKGYFEVFYEDSPPFKLSLSDTDTGHIVWTATIREGDCVHQIEENPRKPSKGVKRHSSTSDEELCQKRRKKTRGLDEVDCKSSAAPVVPELTDQQLMKVAKRMGKEWKMVSICYLGLNKQDLEELEAGEEDITMLKFNTLERWRRRQLKGQAGVQELRRCLDNEDVPNEVIAELDGK</sequence>
<evidence type="ECO:0000259" key="6">
    <source>
        <dbReference type="PROSITE" id="PS51830"/>
    </source>
</evidence>
<evidence type="ECO:0000313" key="7">
    <source>
        <dbReference type="EMBL" id="TRY89076.1"/>
    </source>
</evidence>
<dbReference type="GO" id="GO:0045087">
    <property type="term" value="P:innate immune response"/>
    <property type="evidence" value="ECO:0007669"/>
    <property type="project" value="UniProtKB-KW"/>
</dbReference>
<dbReference type="InterPro" id="IPR051249">
    <property type="entry name" value="NLRP_Inflammasome"/>
</dbReference>
<dbReference type="PANTHER" id="PTHR46985">
    <property type="entry name" value="NACHT, LRR AND PYD DOMAINS-CONTAINING PROTEIN 1"/>
    <property type="match status" value="1"/>
</dbReference>
<dbReference type="GO" id="GO:0005829">
    <property type="term" value="C:cytosol"/>
    <property type="evidence" value="ECO:0007669"/>
    <property type="project" value="UniProtKB-SubCell"/>
</dbReference>
<reference evidence="7 8" key="1">
    <citation type="journal article" date="2019" name="Sci. Data">
        <title>Hybrid genome assembly and annotation of Danionella translucida.</title>
        <authorList>
            <person name="Kadobianskyi M."/>
            <person name="Schulze L."/>
            <person name="Schuelke M."/>
            <person name="Judkewitz B."/>
        </authorList>
    </citation>
    <scope>NUCLEOTIDE SEQUENCE [LARGE SCALE GENOMIC DNA]</scope>
    <source>
        <strain evidence="7 8">Bolton</strain>
    </source>
</reference>
<feature type="region of interest" description="Disordered" evidence="5">
    <location>
        <begin position="345"/>
        <end position="371"/>
    </location>
</feature>
<accession>A0A553QGL5</accession>
<keyword evidence="3" id="KW-0399">Innate immunity</keyword>
<dbReference type="OrthoDB" id="428577at2759"/>
<proteinExistence type="predicted"/>
<dbReference type="Gene3D" id="1.10.533.10">
    <property type="entry name" value="Death Domain, Fas"/>
    <property type="match status" value="1"/>
</dbReference>
<feature type="compositionally biased region" description="Basic and acidic residues" evidence="5">
    <location>
        <begin position="50"/>
        <end position="59"/>
    </location>
</feature>
<evidence type="ECO:0000313" key="8">
    <source>
        <dbReference type="Proteomes" id="UP000316079"/>
    </source>
</evidence>
<keyword evidence="8" id="KW-1185">Reference proteome</keyword>
<dbReference type="EMBL" id="SRMA01026001">
    <property type="protein sequence ID" value="TRY89076.1"/>
    <property type="molecule type" value="Genomic_DNA"/>
</dbReference>
<feature type="compositionally biased region" description="Basic residues" evidence="5">
    <location>
        <begin position="349"/>
        <end position="358"/>
    </location>
</feature>
<dbReference type="PROSITE" id="PS51830">
    <property type="entry name" value="FIIND"/>
    <property type="match status" value="1"/>
</dbReference>
<evidence type="ECO:0000256" key="2">
    <source>
        <dbReference type="ARBA" id="ARBA00022490"/>
    </source>
</evidence>
<name>A0A553QGL5_9TELE</name>
<dbReference type="AlphaFoldDB" id="A0A553QGL5"/>
<dbReference type="InterPro" id="IPR025307">
    <property type="entry name" value="FIIND_dom"/>
</dbReference>
<dbReference type="Pfam" id="PF23679">
    <property type="entry name" value="UPA-FIIND"/>
    <property type="match status" value="1"/>
</dbReference>
<feature type="compositionally biased region" description="Acidic residues" evidence="5">
    <location>
        <begin position="34"/>
        <end position="49"/>
    </location>
</feature>
<dbReference type="PANTHER" id="PTHR46985:SF2">
    <property type="entry name" value="APOPTOSIS-ASSOCIATED SPECK-LIKE PROTEIN CONTAINING A CARD"/>
    <property type="match status" value="1"/>
</dbReference>
<protein>
    <recommendedName>
        <fullName evidence="6">FIIND domain-containing protein</fullName>
    </recommendedName>
</protein>
<evidence type="ECO:0000256" key="3">
    <source>
        <dbReference type="ARBA" id="ARBA00022588"/>
    </source>
</evidence>